<dbReference type="CDD" id="cd00033">
    <property type="entry name" value="CCP"/>
    <property type="match status" value="3"/>
</dbReference>
<dbReference type="InterPro" id="IPR035976">
    <property type="entry name" value="Sushi/SCR/CCP_sf"/>
</dbReference>
<feature type="region of interest" description="Disordered" evidence="3">
    <location>
        <begin position="1556"/>
        <end position="1592"/>
    </location>
</feature>
<organism evidence="5 6">
    <name type="scientific">Strongylocentrotus purpuratus</name>
    <name type="common">Purple sea urchin</name>
    <dbReference type="NCBI Taxonomy" id="7668"/>
    <lineage>
        <taxon>Eukaryota</taxon>
        <taxon>Metazoa</taxon>
        <taxon>Echinodermata</taxon>
        <taxon>Eleutherozoa</taxon>
        <taxon>Echinozoa</taxon>
        <taxon>Echinoidea</taxon>
        <taxon>Euechinoidea</taxon>
        <taxon>Echinacea</taxon>
        <taxon>Camarodonta</taxon>
        <taxon>Echinidea</taxon>
        <taxon>Strongylocentrotidae</taxon>
        <taxon>Strongylocentrotus</taxon>
    </lineage>
</organism>
<reference evidence="5" key="2">
    <citation type="submission" date="2021-01" db="UniProtKB">
        <authorList>
            <consortium name="EnsemblMetazoa"/>
        </authorList>
    </citation>
    <scope>IDENTIFICATION</scope>
</reference>
<feature type="region of interest" description="Disordered" evidence="3">
    <location>
        <begin position="2360"/>
        <end position="2408"/>
    </location>
</feature>
<feature type="region of interest" description="Disordered" evidence="3">
    <location>
        <begin position="431"/>
        <end position="451"/>
    </location>
</feature>
<protein>
    <recommendedName>
        <fullName evidence="4">Sushi domain-containing protein</fullName>
    </recommendedName>
</protein>
<evidence type="ECO:0000256" key="1">
    <source>
        <dbReference type="ARBA" id="ARBA00023157"/>
    </source>
</evidence>
<feature type="domain" description="Sushi" evidence="4">
    <location>
        <begin position="191"/>
        <end position="255"/>
    </location>
</feature>
<keyword evidence="6" id="KW-1185">Reference proteome</keyword>
<evidence type="ECO:0000256" key="3">
    <source>
        <dbReference type="SAM" id="MobiDB-lite"/>
    </source>
</evidence>
<keyword evidence="2" id="KW-0768">Sushi</keyword>
<evidence type="ECO:0000256" key="2">
    <source>
        <dbReference type="PROSITE-ProRule" id="PRU00302"/>
    </source>
</evidence>
<evidence type="ECO:0000313" key="6">
    <source>
        <dbReference type="Proteomes" id="UP000007110"/>
    </source>
</evidence>
<feature type="compositionally biased region" description="Polar residues" evidence="3">
    <location>
        <begin position="873"/>
        <end position="888"/>
    </location>
</feature>
<dbReference type="Gene3D" id="2.10.70.10">
    <property type="entry name" value="Complement Module, domain 1"/>
    <property type="match status" value="1"/>
</dbReference>
<dbReference type="InterPro" id="IPR000436">
    <property type="entry name" value="Sushi_SCR_CCP_dom"/>
</dbReference>
<feature type="compositionally biased region" description="Polar residues" evidence="3">
    <location>
        <begin position="439"/>
        <end position="451"/>
    </location>
</feature>
<feature type="compositionally biased region" description="Polar residues" evidence="3">
    <location>
        <begin position="625"/>
        <end position="655"/>
    </location>
</feature>
<dbReference type="GeneID" id="105437673"/>
<feature type="region of interest" description="Disordered" evidence="3">
    <location>
        <begin position="624"/>
        <end position="655"/>
    </location>
</feature>
<feature type="compositionally biased region" description="Polar residues" evidence="3">
    <location>
        <begin position="1562"/>
        <end position="1585"/>
    </location>
</feature>
<comment type="caution">
    <text evidence="2">Lacks conserved residue(s) required for the propagation of feature annotation.</text>
</comment>
<dbReference type="OrthoDB" id="9984531at2759"/>
<feature type="compositionally biased region" description="Polar residues" evidence="3">
    <location>
        <begin position="1833"/>
        <end position="1854"/>
    </location>
</feature>
<dbReference type="SMART" id="SM00032">
    <property type="entry name" value="CCP"/>
    <property type="match status" value="4"/>
</dbReference>
<dbReference type="PROSITE" id="PS50923">
    <property type="entry name" value="SUSHI"/>
    <property type="match status" value="2"/>
</dbReference>
<dbReference type="KEGG" id="spu:105437673"/>
<feature type="region of interest" description="Disordered" evidence="3">
    <location>
        <begin position="866"/>
        <end position="888"/>
    </location>
</feature>
<feature type="compositionally biased region" description="Polar residues" evidence="3">
    <location>
        <begin position="2360"/>
        <end position="2373"/>
    </location>
</feature>
<evidence type="ECO:0000259" key="4">
    <source>
        <dbReference type="PROSITE" id="PS50923"/>
    </source>
</evidence>
<dbReference type="SUPFAM" id="SSF57535">
    <property type="entry name" value="Complement control module/SCR domain"/>
    <property type="match status" value="2"/>
</dbReference>
<proteinExistence type="predicted"/>
<dbReference type="EnsemblMetazoa" id="XM_030987549">
    <property type="protein sequence ID" value="XP_030843409"/>
    <property type="gene ID" value="LOC105437673"/>
</dbReference>
<dbReference type="RefSeq" id="XP_030843409.1">
    <property type="nucleotide sequence ID" value="XM_030987549.1"/>
</dbReference>
<feature type="compositionally biased region" description="Basic and acidic residues" evidence="3">
    <location>
        <begin position="1855"/>
        <end position="1866"/>
    </location>
</feature>
<dbReference type="InParanoid" id="A0A7M7NY44"/>
<reference evidence="6" key="1">
    <citation type="submission" date="2015-02" db="EMBL/GenBank/DDBJ databases">
        <title>Genome sequencing for Strongylocentrotus purpuratus.</title>
        <authorList>
            <person name="Murali S."/>
            <person name="Liu Y."/>
            <person name="Vee V."/>
            <person name="English A."/>
            <person name="Wang M."/>
            <person name="Skinner E."/>
            <person name="Han Y."/>
            <person name="Muzny D.M."/>
            <person name="Worley K.C."/>
            <person name="Gibbs R.A."/>
        </authorList>
    </citation>
    <scope>NUCLEOTIDE SEQUENCE</scope>
</reference>
<keyword evidence="1" id="KW-1015">Disulfide bond</keyword>
<sequence>MSVGLEPVWTWFDACSSLPISDASRVVTSTSGNYSLSSVVILSCNSTGHYTPSGTQFSVCIGNNTWIPDSSTFICYDQCPSDLFPTDIVHVSENKGAKSFYDHNEVISLSCVEGATLRGSDMVTCSDGDLVMASQPECMADCLSPDLATPVRIYSDGDVASFSCPARSTQPPLATVTCRDGSWEPPFECFDKCEMPSSADGGLHLSFSPDQDGLYDHGDIIALSCSLPGYVINGVNVTRCDNGSWIPSGSPSCQQGSTKDFSTEEQLITEQQLTSTVTDEYPQPTFLHSTAGGIVSLPGVTPAIPSETTTSSYSVRTSDELTVQNEYITEIPSSSVIGLTDEQAKERKTTYVQQTFQDITEAANIFTEIVVETSESRIVKELTSQAERATEPYLSTTREATENTNTPRTTQYITITAPDTSAVFDTFTEVTDLGDGTSEPLTTKESTSQTEYVTEPYLSTTSDASEDLKELRTTKILPDTTEVVDTLTEITASIMDTSEPLTTKEFTSETEYVTESYLSTTREATEIINTPTPRTTQYITITAPDTTEVVDTFTAVTEIGEETSDPLTTKEFTSQTKHITEPFLSSAREASEYAKTPRSTKILPDTTEIVNTFTEVIDLAEGTSEPLTTKELTSQTEQTSEPYLSTTREATENTNTPRTTRYITITAPDMSEVVDTFTEETDLGEGTSEPIMTKEFTSQTKQITRPYLSTTSEASENINAPTTPIAVTDTTEVVDTFTEVTDLGEGTSEPLTAKEFTSETEQSTEPYLFTTSEASEDITEPRTTKILSDKTKVVNTFTEVIDLGEGTSDPLMTKELKSETEYITEPYLSTTREASEYTNTPRTTRYITITAPGTTGVVDTFTEVTDLGDGTSEPLTTKEFTSQTEQNTRPYLSTTLEASEDINTPRITQILPYTTEVVDTLTEITDSIMDTSEPLTAKEHTSQTENITRPYLSTTRVATENTNTLRTTQYITITAPDTSEVVDTFTEVTDLGEGTSDPLTTKEFTSETEYITKPYLSTRREATEKTDSPRTTQYITINAPGTSEVVETLTEVTELGEGTSDPLTTKEFTSETEYITKPYLSTTREATEKTDSPRTTQYITIIAPGTTEVVDTFTEVTDLGDGTSEQITTKEFTSQTEQNTRPYLSTTLEASEDINTPRITQILPYTTEVVDTLTEITDSIMDTSEPLTAKEHTSQTENITRPYLSTTRVATKNTNTLRTTQYITITAPDTSEVVDTFTEVTDLGEGTSDPLTTKEFTSETEYITKPYLSTRREATEKTDSPRTTQYITITAPGTSEVVETLTEVTELGEGTSDPLTTKEFTSETEYITKPYLSTTREATEKTDSPRTTQYITIIAPGTTEVVDTFTEVTDLGEGTSEQITTKEFTSQTEYITKPYLSTTREATENTNTPRTTQYITITAPNTSEVVETLTEVTDLGDGTSEPLKTEGLTISETELITRPYLSTTKEASQDIQSPRTTKILTYTTEVASTNTEVIDLGEGTSEPLKTEELTSQTDFITEPNLPSKWEASEDINTSRTTKTVSETTEEVDIFTEVNDLGEGTSEPLTTKEFTSQTERTSEPYLSSTRETADESRTPITLNEDLDTDIMASIMTDGITTAQSLSEVSQLIPVTSDGNATSEINAITLSTVYETFSNVMTEMVSSELAIQHKSITLPDVTEGEATLTPDTLNDIETSSSTISVLDSSTSEPVTLGTPTYQERATAKTTIGIDTITELVTDIVDITLLSNTQDEILSHRGYQRDEVTETTASRYPDTIMTTEFEGTQEPELPSDLQTTLIPRTDPITSHRPTGQSSAGTTNVEKEINIRLTIETGEPTTEFSTDVVPQSSETGFPTNEVTSEKMVKSTTERTHSDIVIETELVTETADPASMSTSPGGGTIELTTIEGFFMDELGETTEPSRSVAITEIVTQDIVTDQTNNINITTDSKETIDSEMYADVVSTIIPEVTQTVRDSSAENGTIMPPAATEVTRHFELGISDATTIVKDITAPEIRTELRATERDGTPPKTYGTTSMESITTKYQSTMSGKETETEISTDIVTYVTDQTLGLARSDVAGPRGHATDLGSTIISKTKEESPTQTTTKYITTGVSALTEVATSTSIEFETAIVDDTTAPSGRETLAGEAGIVTEDETTESTEATRIGVDTTEGVHTDVHTDVMTSIVQEETSTVIPDSRVGRQTATIPTPITYEITSKEATAWISTNLGETTTSDFVTNFGTIEDISDTTPAVSFETLLTERIALESPRSDFITVTADTTATEEDEITTEQQLRTTVNKSPSEKATYPEVETHTEPAETFVTEIIDYTLGDDIISPDNTAETKFSTTAPLSIITATEITTALQNSTLRSASTTADYTSFSTDETVEPSKSDESTSPAEATTEEHKVGSTTADKLATDSKMAQETEWYTDIVTSMISEKPNDTASSYDIITKDGQINITRTTDKPSITDSYKDLTDVSVLATTEGTSLIGGDVTTRSSHEKTQTTTLHVSPVQNVSEVKETTDSLYTSMGTDEGTDIASPTLPATIDVSTEAGKSKITTTSPITMETKVILGTEWYTEPLTSVVTDSDPIAQVLPSSTIKSLPTEITNDLRSTEQYHASTSLKQDDITSPALGTEPLINILTSEIIPMRETERMTTDFPDATREATYTAFATETVTDISTRPKMSGKSEVLSTLDSILREVATDGTASLGTHSQTETETEETVTTPTLTEIVQEVTYIDNHTLGPSSPQEIITAPEDIPQRTTDKPFEMPDTTPGGTITFTELVTSVSNGTTGYIAGQMTGLTSPSRINPDNKVTENAEWYTDIITYTLTGSERTSDIIPTVKITESVTADIIEATNTQFTYTEDHSTETK</sequence>
<name>A0A7M7NY44_STRPU</name>
<dbReference type="Proteomes" id="UP000007110">
    <property type="component" value="Unassembled WGS sequence"/>
</dbReference>
<accession>A0A7M7NY44</accession>
<evidence type="ECO:0000313" key="5">
    <source>
        <dbReference type="EnsemblMetazoa" id="XP_030843409"/>
    </source>
</evidence>
<dbReference type="OMA" id="AQNWNAP"/>
<feature type="region of interest" description="Disordered" evidence="3">
    <location>
        <begin position="1833"/>
        <end position="1866"/>
    </location>
</feature>
<feature type="domain" description="Sushi" evidence="4">
    <location>
        <begin position="13"/>
        <end position="77"/>
    </location>
</feature>